<dbReference type="InterPro" id="IPR000157">
    <property type="entry name" value="TIR_dom"/>
</dbReference>
<feature type="compositionally biased region" description="Polar residues" evidence="2">
    <location>
        <begin position="18"/>
        <end position="38"/>
    </location>
</feature>
<name>A0A8S2ACV9_ARAAE</name>
<dbReference type="PANTHER" id="PTHR32009">
    <property type="entry name" value="TMV RESISTANCE PROTEIN N-LIKE"/>
    <property type="match status" value="1"/>
</dbReference>
<dbReference type="InterPro" id="IPR035897">
    <property type="entry name" value="Toll_tir_struct_dom_sf"/>
</dbReference>
<dbReference type="AlphaFoldDB" id="A0A8S2ACV9"/>
<dbReference type="GO" id="GO:0007165">
    <property type="term" value="P:signal transduction"/>
    <property type="evidence" value="ECO:0007669"/>
    <property type="project" value="InterPro"/>
</dbReference>
<dbReference type="EMBL" id="LR999455">
    <property type="protein sequence ID" value="CAE6065145.1"/>
    <property type="molecule type" value="Genomic_DNA"/>
</dbReference>
<dbReference type="SMART" id="SM00255">
    <property type="entry name" value="TIR"/>
    <property type="match status" value="1"/>
</dbReference>
<feature type="transmembrane region" description="Helical" evidence="3">
    <location>
        <begin position="106"/>
        <end position="125"/>
    </location>
</feature>
<keyword evidence="3" id="KW-0812">Transmembrane</keyword>
<keyword evidence="6" id="KW-1185">Reference proteome</keyword>
<dbReference type="Proteomes" id="UP000682877">
    <property type="component" value="Chromosome 5"/>
</dbReference>
<keyword evidence="3" id="KW-1133">Transmembrane helix</keyword>
<dbReference type="PANTHER" id="PTHR32009:SF63">
    <property type="entry name" value="RESISTANCE PROTEIN (TIR CLASS), PUTATIVE-RELATED"/>
    <property type="match status" value="1"/>
</dbReference>
<protein>
    <recommendedName>
        <fullName evidence="4">TIR domain-containing protein</fullName>
    </recommendedName>
</protein>
<evidence type="ECO:0000313" key="5">
    <source>
        <dbReference type="EMBL" id="CAE6065145.1"/>
    </source>
</evidence>
<keyword evidence="3" id="KW-0472">Membrane</keyword>
<feature type="region of interest" description="Disordered" evidence="2">
    <location>
        <begin position="1"/>
        <end position="63"/>
    </location>
</feature>
<feature type="domain" description="TIR" evidence="4">
    <location>
        <begin position="285"/>
        <end position="448"/>
    </location>
</feature>
<dbReference type="SUPFAM" id="SSF52200">
    <property type="entry name" value="Toll/Interleukin receptor TIR domain"/>
    <property type="match status" value="1"/>
</dbReference>
<evidence type="ECO:0000256" key="3">
    <source>
        <dbReference type="SAM" id="Phobius"/>
    </source>
</evidence>
<sequence>MNRGEAEQEEEFSEWVVIQTSPKSPRTDASTLQNSPILQPSHRRENPTTNDDDDDDDEDSVVPSTVNLSLPWRVIETTKKRLIKNSVCVFQAVERVRCSYLTRKRVFWSLTLIGGFSLVLSLVYVKLVRWWRRLHEEKLRFLLRLLREKDQVKTKGKRSEKFQEAVLFSRIHIDCFKDKGSASATNCWSKQLWELTWLHVNNIAPSMRPKVFPDHEPSEFTQLGSEETVSTPFELLQQFEHLVNEPPHIRTSGHAIQILGLPSSLVALSNSLSNGSVFGAPARQDASMVFLNYRGEQLRYSFVSHLIDAFERNEINFFVDKYEQRGKDLKNLFLRIQESRIALAIFSTRYTESSWCMDELVKIKKLADKGKLHVIPIFYKVKVEDVRKQTGEFGDNFWTLAKVSSGDQIKKWKEALECISNKMGLSLGDKSYEADFVKEVVKAVQSVVAEIGLEEEENHFGKKKRKDCKCELPDFKKSRTKKL</sequence>
<evidence type="ECO:0000313" key="6">
    <source>
        <dbReference type="Proteomes" id="UP000682877"/>
    </source>
</evidence>
<organism evidence="5 6">
    <name type="scientific">Arabidopsis arenosa</name>
    <name type="common">Sand rock-cress</name>
    <name type="synonym">Cardaminopsis arenosa</name>
    <dbReference type="NCBI Taxonomy" id="38785"/>
    <lineage>
        <taxon>Eukaryota</taxon>
        <taxon>Viridiplantae</taxon>
        <taxon>Streptophyta</taxon>
        <taxon>Embryophyta</taxon>
        <taxon>Tracheophyta</taxon>
        <taxon>Spermatophyta</taxon>
        <taxon>Magnoliopsida</taxon>
        <taxon>eudicotyledons</taxon>
        <taxon>Gunneridae</taxon>
        <taxon>Pentapetalae</taxon>
        <taxon>rosids</taxon>
        <taxon>malvids</taxon>
        <taxon>Brassicales</taxon>
        <taxon>Brassicaceae</taxon>
        <taxon>Camelineae</taxon>
        <taxon>Arabidopsis</taxon>
    </lineage>
</organism>
<proteinExistence type="predicted"/>
<reference evidence="5" key="1">
    <citation type="submission" date="2021-01" db="EMBL/GenBank/DDBJ databases">
        <authorList>
            <person name="Bezrukov I."/>
        </authorList>
    </citation>
    <scope>NUCLEOTIDE SEQUENCE</scope>
</reference>
<evidence type="ECO:0000256" key="2">
    <source>
        <dbReference type="SAM" id="MobiDB-lite"/>
    </source>
</evidence>
<evidence type="ECO:0000259" key="4">
    <source>
        <dbReference type="PROSITE" id="PS50104"/>
    </source>
</evidence>
<dbReference type="Gene3D" id="3.40.50.10140">
    <property type="entry name" value="Toll/interleukin-1 receptor homology (TIR) domain"/>
    <property type="match status" value="1"/>
</dbReference>
<gene>
    <name evidence="5" type="ORF">AARE701A_LOCUS11906</name>
</gene>
<keyword evidence="1" id="KW-0520">NAD</keyword>
<feature type="compositionally biased region" description="Acidic residues" evidence="2">
    <location>
        <begin position="50"/>
        <end position="60"/>
    </location>
</feature>
<accession>A0A8S2ACV9</accession>
<evidence type="ECO:0000256" key="1">
    <source>
        <dbReference type="ARBA" id="ARBA00023027"/>
    </source>
</evidence>
<dbReference type="Pfam" id="PF01582">
    <property type="entry name" value="TIR"/>
    <property type="match status" value="1"/>
</dbReference>
<dbReference type="PROSITE" id="PS50104">
    <property type="entry name" value="TIR"/>
    <property type="match status" value="1"/>
</dbReference>
<dbReference type="FunFam" id="3.40.50.10140:FF:000007">
    <property type="entry name" value="Disease resistance protein (TIR-NBS-LRR class)"/>
    <property type="match status" value="1"/>
</dbReference>